<gene>
    <name evidence="1" type="ORF">OKIOD_LOCUS16356</name>
</gene>
<dbReference type="EMBL" id="OU015567">
    <property type="protein sequence ID" value="CAG5113487.1"/>
    <property type="molecule type" value="Genomic_DNA"/>
</dbReference>
<organism evidence="1 2">
    <name type="scientific">Oikopleura dioica</name>
    <name type="common">Tunicate</name>
    <dbReference type="NCBI Taxonomy" id="34765"/>
    <lineage>
        <taxon>Eukaryota</taxon>
        <taxon>Metazoa</taxon>
        <taxon>Chordata</taxon>
        <taxon>Tunicata</taxon>
        <taxon>Appendicularia</taxon>
        <taxon>Copelata</taxon>
        <taxon>Oikopleuridae</taxon>
        <taxon>Oikopleura</taxon>
    </lineage>
</organism>
<evidence type="ECO:0000313" key="2">
    <source>
        <dbReference type="Proteomes" id="UP001158576"/>
    </source>
</evidence>
<reference evidence="1 2" key="1">
    <citation type="submission" date="2021-04" db="EMBL/GenBank/DDBJ databases">
        <authorList>
            <person name="Bliznina A."/>
        </authorList>
    </citation>
    <scope>NUCLEOTIDE SEQUENCE [LARGE SCALE GENOMIC DNA]</scope>
</reference>
<dbReference type="Proteomes" id="UP001158576">
    <property type="component" value="Chromosome 2"/>
</dbReference>
<dbReference type="InterPro" id="IPR009991">
    <property type="entry name" value="DCTN3"/>
</dbReference>
<keyword evidence="2" id="KW-1185">Reference proteome</keyword>
<protein>
    <submittedName>
        <fullName evidence="1">Oidioi.mRNA.OKI2018_I69.chr2.g7591.t1.cds</fullName>
    </submittedName>
</protein>
<proteinExistence type="predicted"/>
<accession>A0ABN7TBA4</accession>
<dbReference type="Pfam" id="PF07426">
    <property type="entry name" value="Dynactin_p22"/>
    <property type="match status" value="1"/>
</dbReference>
<sequence length="164" mass="18604">MSIAELNRKLDSLEEQITKKNISAITFAQKKLENTNKYANVDTLFKDISRLTHLLDLSCSEITPEAMNQLAVSIEPIVQQIAPYMDKVQSLEKYSHLGELENMIEKKKDIQKLATLNRLQYEKAQNLGQNTGILLAHYNAIIDNLSRDFAVLEAQLSEVEDLSP</sequence>
<evidence type="ECO:0000313" key="1">
    <source>
        <dbReference type="EMBL" id="CAG5113487.1"/>
    </source>
</evidence>
<name>A0ABN7TBA4_OIKDI</name>